<dbReference type="InterPro" id="IPR004087">
    <property type="entry name" value="KH_dom"/>
</dbReference>
<evidence type="ECO:0000313" key="9">
    <source>
        <dbReference type="EnsemblMetazoa" id="SMAR008445-PA"/>
    </source>
</evidence>
<dbReference type="eggNOG" id="KOG2208">
    <property type="taxonomic scope" value="Eukaryota"/>
</dbReference>
<feature type="domain" description="K Homology" evidence="8">
    <location>
        <begin position="781"/>
        <end position="850"/>
    </location>
</feature>
<dbReference type="EnsemblMetazoa" id="SMAR008445-RA">
    <property type="protein sequence ID" value="SMAR008445-PA"/>
    <property type="gene ID" value="SMAR008445"/>
</dbReference>
<dbReference type="PhylomeDB" id="T1J4B4"/>
<dbReference type="SMART" id="SM00322">
    <property type="entry name" value="KH"/>
    <property type="match status" value="15"/>
</dbReference>
<proteinExistence type="predicted"/>
<feature type="domain" description="K Homology" evidence="8">
    <location>
        <begin position="277"/>
        <end position="345"/>
    </location>
</feature>
<dbReference type="EMBL" id="JH431842">
    <property type="status" value="NOT_ANNOTATED_CDS"/>
    <property type="molecule type" value="Genomic_DNA"/>
</dbReference>
<dbReference type="CDD" id="cd22418">
    <property type="entry name" value="KH-I_Vigilin_rpt15"/>
    <property type="match status" value="1"/>
</dbReference>
<evidence type="ECO:0000256" key="7">
    <source>
        <dbReference type="SAM" id="MobiDB-lite"/>
    </source>
</evidence>
<protein>
    <recommendedName>
        <fullName evidence="8">K Homology domain-containing protein</fullName>
    </recommendedName>
</protein>
<feature type="coiled-coil region" evidence="6">
    <location>
        <begin position="470"/>
        <end position="497"/>
    </location>
</feature>
<feature type="domain" description="K Homology" evidence="8">
    <location>
        <begin position="346"/>
        <end position="412"/>
    </location>
</feature>
<dbReference type="Gene3D" id="3.30.1370.10">
    <property type="entry name" value="K Homology domain, type 1"/>
    <property type="match status" value="15"/>
</dbReference>
<feature type="region of interest" description="Disordered" evidence="7">
    <location>
        <begin position="1196"/>
        <end position="1236"/>
    </location>
</feature>
<evidence type="ECO:0000256" key="3">
    <source>
        <dbReference type="ARBA" id="ARBA00022737"/>
    </source>
</evidence>
<feature type="domain" description="K Homology" evidence="8">
    <location>
        <begin position="563"/>
        <end position="631"/>
    </location>
</feature>
<keyword evidence="2" id="KW-0963">Cytoplasm</keyword>
<feature type="domain" description="K Homology" evidence="8">
    <location>
        <begin position="854"/>
        <end position="957"/>
    </location>
</feature>
<evidence type="ECO:0000259" key="8">
    <source>
        <dbReference type="SMART" id="SM00322"/>
    </source>
</evidence>
<dbReference type="CDD" id="cd22415">
    <property type="entry name" value="KH-I_Vigilin_rpt12"/>
    <property type="match status" value="1"/>
</dbReference>
<dbReference type="CDD" id="cd22405">
    <property type="entry name" value="KH-I_Vigilin_rpt1"/>
    <property type="match status" value="1"/>
</dbReference>
<dbReference type="Pfam" id="PF00013">
    <property type="entry name" value="KH_1"/>
    <property type="match status" value="14"/>
</dbReference>
<dbReference type="PANTHER" id="PTHR10627">
    <property type="entry name" value="SCP160"/>
    <property type="match status" value="1"/>
</dbReference>
<dbReference type="Pfam" id="PF24668">
    <property type="entry name" value="KH_Vigilin"/>
    <property type="match status" value="1"/>
</dbReference>
<dbReference type="CDD" id="cd22412">
    <property type="entry name" value="KH-I_Vigilin_rpt9"/>
    <property type="match status" value="1"/>
</dbReference>
<dbReference type="CDD" id="cd22416">
    <property type="entry name" value="KH-I_Vigilin_rpt13"/>
    <property type="match status" value="1"/>
</dbReference>
<feature type="domain" description="K Homology" evidence="8">
    <location>
        <begin position="417"/>
        <end position="485"/>
    </location>
</feature>
<keyword evidence="10" id="KW-1185">Reference proteome</keyword>
<dbReference type="HOGENOM" id="CLU_008532_0_0_1"/>
<keyword evidence="3" id="KW-0677">Repeat</keyword>
<sequence>MSLDIQHDNKMFQEHDAYEPTYSYDEVFPALPESDPRPMDQLKGTWNQKMKMSSSVITQVFRVPVEERRYKEIDSQFGGQGEQAKICADIMQRTGAHIEVNSSKDQSLTILVTGKQDAVMNARREIINSLQTQANGSISIPKEHHRFILGKSGKNLHDIELSTATKISVPRPDENSDTIRILGTKDGIEKARHEIQLCSDEQAKLDFVRLSIPKMYHPFISGAHNENVNRITSETNVRINMPPSFVIKDEITISGEKEGVAKAKEIITKIYEEKKLKCQTVSMEVRKSHHKYVIGPRGNTIQEILAHTGVSVEMPQLDNPVETITLRGEQDKLGAALNLVYAKANSMAEAVVAAPSWLHKFIIGKKGANIRLITQDLPKLHVEFRDVEDKILIEGPPEEVEQAKNEIEKMSLDLQNRLHFVEVEVEPKFHKHIIGKNGANVNRLKQEANVLINIPSGDERNNIIRIEGNAQGVARARQELEEMVKKLENEKSRDIIIDQKFHRNIIGSKGEKIKEIRDKFNQVNVTFPDTVAKCDVVTIRGPKEDVEQCYKYLQKLNKELIESNYSIAVVIYKQLHKYIIGKAGATIKKIRDETDTKIELPAEGISSDAIVITGKKANVEEARRRILEIQNTHENIASVNVSIPAKLHNSVIGAKGRLIRSITEECGVNILFPQEGSGSDEVTIRGPKEDVEKARRQLQELANEKQLASFTCEVRAKPEHHKFLIGRNGANIRKVRDKTGARIIFPSSTDEDRELIVIIGKQEAANQAKVELEILIKNLDNIIERDISVDPKFHRHFVARRGQVLREISEEYGGVAVSFPRSGCNSDTVVLKGAKDCVDAAVQRINEIVNELQQQVTIEFNIAQPHHRTVMGAKGCKVQYITQEFDVQIKFPDRENREGDDDVLPQNGDEVQYNGDLHMNDGEIGTDDKPRKNDIIKITGKMENCDKAKQALLALVPITVEVSVPYDFHRFIIGQKGKDVRELMKDFDVNIVVPPVNQQSDVIKVSGTPSNVEQAKLALENRVEQLEKEKMDRTLRSFHLSVEVDPKHHPKIIGRKGAVISKIRQDHDVQIQFPEKGVSEENIITITGYEKNAHAAKETIEKIVQELENMVSEDVKIDHRVHSRLIGAKGRNIRKIMEQYKVDIRFPRDSDSDPNLVVISGVEVNVQEAKDHLLNLEDNYMQDINDAEYMRQYTEAPSKKQEDFQPRTEPKGFVVKGGPWEQTAPDTSSNAEFPSFGCADAPKNIVWGPRR</sequence>
<feature type="domain" description="K Homology" evidence="8">
    <location>
        <begin position="55"/>
        <end position="131"/>
    </location>
</feature>
<dbReference type="CDD" id="cd22411">
    <property type="entry name" value="KH-I_Vigilin_rpt8"/>
    <property type="match status" value="1"/>
</dbReference>
<dbReference type="PROSITE" id="PS50084">
    <property type="entry name" value="KH_TYPE_1"/>
    <property type="match status" value="14"/>
</dbReference>
<feature type="domain" description="K Homology" evidence="8">
    <location>
        <begin position="132"/>
        <end position="200"/>
    </location>
</feature>
<feature type="domain" description="K Homology" evidence="8">
    <location>
        <begin position="1036"/>
        <end position="1105"/>
    </location>
</feature>
<dbReference type="FunFam" id="3.30.1370.10:FF:000018">
    <property type="entry name" value="vigilin isoform X1"/>
    <property type="match status" value="1"/>
</dbReference>
<dbReference type="CDD" id="cd22417">
    <property type="entry name" value="KH-I_Vigilin_rpt14"/>
    <property type="match status" value="1"/>
</dbReference>
<dbReference type="CDD" id="cd22409">
    <property type="entry name" value="KH-I_Vigilin_rpt5"/>
    <property type="match status" value="1"/>
</dbReference>
<feature type="domain" description="K Homology" evidence="8">
    <location>
        <begin position="708"/>
        <end position="777"/>
    </location>
</feature>
<keyword evidence="4 5" id="KW-0694">RNA-binding</keyword>
<evidence type="ECO:0000256" key="2">
    <source>
        <dbReference type="ARBA" id="ARBA00022490"/>
    </source>
</evidence>
<dbReference type="CDD" id="cd22414">
    <property type="entry name" value="KH-I_Vigilin_rpt11"/>
    <property type="match status" value="1"/>
</dbReference>
<evidence type="ECO:0000256" key="6">
    <source>
        <dbReference type="SAM" id="Coils"/>
    </source>
</evidence>
<dbReference type="GO" id="GO:0010468">
    <property type="term" value="P:regulation of gene expression"/>
    <property type="evidence" value="ECO:0007669"/>
    <property type="project" value="UniProtKB-ARBA"/>
</dbReference>
<dbReference type="CDD" id="cd22408">
    <property type="entry name" value="KH-I_Vigilin_rpt4"/>
    <property type="match status" value="1"/>
</dbReference>
<evidence type="ECO:0000256" key="5">
    <source>
        <dbReference type="PROSITE-ProRule" id="PRU00117"/>
    </source>
</evidence>
<feature type="coiled-coil region" evidence="6">
    <location>
        <begin position="1086"/>
        <end position="1113"/>
    </location>
</feature>
<dbReference type="OMA" id="DHAGQQV"/>
<dbReference type="InterPro" id="IPR036612">
    <property type="entry name" value="KH_dom_type_1_sf"/>
</dbReference>
<feature type="domain" description="K Homology" evidence="8">
    <location>
        <begin position="1109"/>
        <end position="1178"/>
    </location>
</feature>
<dbReference type="GO" id="GO:0003729">
    <property type="term" value="F:mRNA binding"/>
    <property type="evidence" value="ECO:0007669"/>
    <property type="project" value="TreeGrafter"/>
</dbReference>
<feature type="domain" description="K Homology" evidence="8">
    <location>
        <begin position="489"/>
        <end position="558"/>
    </location>
</feature>
<dbReference type="AlphaFoldDB" id="T1J4B4"/>
<dbReference type="CDD" id="cd22410">
    <property type="entry name" value="KH-I_Vigilin_rpt7"/>
    <property type="match status" value="1"/>
</dbReference>
<evidence type="ECO:0000313" key="10">
    <source>
        <dbReference type="Proteomes" id="UP000014500"/>
    </source>
</evidence>
<dbReference type="CDD" id="cd22413">
    <property type="entry name" value="KH-I_Vigilin_rpt10"/>
    <property type="match status" value="1"/>
</dbReference>
<feature type="domain" description="K Homology" evidence="8">
    <location>
        <begin position="204"/>
        <end position="272"/>
    </location>
</feature>
<dbReference type="Proteomes" id="UP000014500">
    <property type="component" value="Unassembled WGS sequence"/>
</dbReference>
<dbReference type="CDD" id="cd22407">
    <property type="entry name" value="KH-I_Vigilin_rpt3"/>
    <property type="match status" value="1"/>
</dbReference>
<feature type="coiled-coil region" evidence="6">
    <location>
        <begin position="684"/>
        <end position="711"/>
    </location>
</feature>
<dbReference type="CDD" id="cd02394">
    <property type="entry name" value="KH-I_Vigilin_rpt6"/>
    <property type="match status" value="1"/>
</dbReference>
<dbReference type="PANTHER" id="PTHR10627:SF31">
    <property type="entry name" value="DODECA-SATELLITE-BINDING PROTEIN 1, ISOFORM A"/>
    <property type="match status" value="1"/>
</dbReference>
<evidence type="ECO:0000256" key="4">
    <source>
        <dbReference type="ARBA" id="ARBA00022884"/>
    </source>
</evidence>
<dbReference type="InterPro" id="IPR004088">
    <property type="entry name" value="KH_dom_type_1"/>
</dbReference>
<dbReference type="SUPFAM" id="SSF54791">
    <property type="entry name" value="Eukaryotic type KH-domain (KH-domain type I)"/>
    <property type="match status" value="14"/>
</dbReference>
<dbReference type="STRING" id="126957.T1J4B4"/>
<dbReference type="CDD" id="cd22406">
    <property type="entry name" value="KH-I_Vigilin_rpt2"/>
    <property type="match status" value="1"/>
</dbReference>
<dbReference type="InterPro" id="IPR057778">
    <property type="entry name" value="KH_Vigilin_N"/>
</dbReference>
<feature type="domain" description="K Homology" evidence="8">
    <location>
        <begin position="635"/>
        <end position="703"/>
    </location>
</feature>
<keyword evidence="6" id="KW-0175">Coiled coil</keyword>
<evidence type="ECO:0000256" key="1">
    <source>
        <dbReference type="ARBA" id="ARBA00004496"/>
    </source>
</evidence>
<accession>T1J4B4</accession>
<name>T1J4B4_STRMM</name>
<organism evidence="9 10">
    <name type="scientific">Strigamia maritima</name>
    <name type="common">European centipede</name>
    <name type="synonym">Geophilus maritimus</name>
    <dbReference type="NCBI Taxonomy" id="126957"/>
    <lineage>
        <taxon>Eukaryota</taxon>
        <taxon>Metazoa</taxon>
        <taxon>Ecdysozoa</taxon>
        <taxon>Arthropoda</taxon>
        <taxon>Myriapoda</taxon>
        <taxon>Chilopoda</taxon>
        <taxon>Pleurostigmophora</taxon>
        <taxon>Geophilomorpha</taxon>
        <taxon>Linotaeniidae</taxon>
        <taxon>Strigamia</taxon>
    </lineage>
</organism>
<reference evidence="9" key="2">
    <citation type="submission" date="2015-02" db="UniProtKB">
        <authorList>
            <consortium name="EnsemblMetazoa"/>
        </authorList>
    </citation>
    <scope>IDENTIFICATION</scope>
</reference>
<feature type="compositionally biased region" description="Basic and acidic residues" evidence="7">
    <location>
        <begin position="1197"/>
        <end position="1210"/>
    </location>
</feature>
<dbReference type="FunFam" id="3.30.1370.10:FF:000039">
    <property type="entry name" value="vigilin isoform X1"/>
    <property type="match status" value="1"/>
</dbReference>
<comment type="subcellular location">
    <subcellularLocation>
        <location evidence="1">Cytoplasm</location>
    </subcellularLocation>
</comment>
<feature type="domain" description="K Homology" evidence="8">
    <location>
        <begin position="958"/>
        <end position="1024"/>
    </location>
</feature>
<reference evidence="10" key="1">
    <citation type="submission" date="2011-05" db="EMBL/GenBank/DDBJ databases">
        <authorList>
            <person name="Richards S.R."/>
            <person name="Qu J."/>
            <person name="Jiang H."/>
            <person name="Jhangiani S.N."/>
            <person name="Agravi P."/>
            <person name="Goodspeed R."/>
            <person name="Gross S."/>
            <person name="Mandapat C."/>
            <person name="Jackson L."/>
            <person name="Mathew T."/>
            <person name="Pu L."/>
            <person name="Thornton R."/>
            <person name="Saada N."/>
            <person name="Wilczek-Boney K.B."/>
            <person name="Lee S."/>
            <person name="Kovar C."/>
            <person name="Wu Y."/>
            <person name="Scherer S.E."/>
            <person name="Worley K.C."/>
            <person name="Muzny D.M."/>
            <person name="Gibbs R."/>
        </authorList>
    </citation>
    <scope>NUCLEOTIDE SEQUENCE</scope>
    <source>
        <strain evidence="10">Brora</strain>
    </source>
</reference>